<dbReference type="PANTHER" id="PTHR48045:SF22">
    <property type="entry name" value="UDP-GLUCURONOSYL_UDP-GLUCOSYLTRANSFERASE"/>
    <property type="match status" value="1"/>
</dbReference>
<protein>
    <recommendedName>
        <fullName evidence="6">UDP-glycosyltransferases domain-containing protein</fullName>
    </recommendedName>
</protein>
<dbReference type="Gene3D" id="3.40.50.2000">
    <property type="entry name" value="Glycogen Phosphorylase B"/>
    <property type="match status" value="2"/>
</dbReference>
<organism evidence="4 5">
    <name type="scientific">Acer negundo</name>
    <name type="common">Box elder</name>
    <dbReference type="NCBI Taxonomy" id="4023"/>
    <lineage>
        <taxon>Eukaryota</taxon>
        <taxon>Viridiplantae</taxon>
        <taxon>Streptophyta</taxon>
        <taxon>Embryophyta</taxon>
        <taxon>Tracheophyta</taxon>
        <taxon>Spermatophyta</taxon>
        <taxon>Magnoliopsida</taxon>
        <taxon>eudicotyledons</taxon>
        <taxon>Gunneridae</taxon>
        <taxon>Pentapetalae</taxon>
        <taxon>rosids</taxon>
        <taxon>malvids</taxon>
        <taxon>Sapindales</taxon>
        <taxon>Sapindaceae</taxon>
        <taxon>Hippocastanoideae</taxon>
        <taxon>Acereae</taxon>
        <taxon>Acer</taxon>
    </lineage>
</organism>
<dbReference type="PANTHER" id="PTHR48045">
    <property type="entry name" value="UDP-GLYCOSYLTRANSFERASE 72B1"/>
    <property type="match status" value="1"/>
</dbReference>
<evidence type="ECO:0000256" key="3">
    <source>
        <dbReference type="RuleBase" id="RU003718"/>
    </source>
</evidence>
<sequence length="159" mass="17753">MSGVRCLWVGRDEICLLQESFNDLGLVVPWCDQLRVLSHSSVGGFLTHCGWGSVLEAAFVGVPMLALPIMVDHFTISKQIVEDWKIGWRLNKDIRGEHLVVTREEIAKTIHTFMDINSGEREELIKRAKQVEDIFQGAIAKGGSSDTNLDAFIEDITQG</sequence>
<dbReference type="InterPro" id="IPR002213">
    <property type="entry name" value="UDP_glucos_trans"/>
</dbReference>
<evidence type="ECO:0000256" key="2">
    <source>
        <dbReference type="ARBA" id="ARBA00022679"/>
    </source>
</evidence>
<dbReference type="GO" id="GO:0008194">
    <property type="term" value="F:UDP-glycosyltransferase activity"/>
    <property type="evidence" value="ECO:0007669"/>
    <property type="project" value="InterPro"/>
</dbReference>
<keyword evidence="5" id="KW-1185">Reference proteome</keyword>
<evidence type="ECO:0008006" key="6">
    <source>
        <dbReference type="Google" id="ProtNLM"/>
    </source>
</evidence>
<evidence type="ECO:0000313" key="4">
    <source>
        <dbReference type="EMBL" id="KAI9184917.1"/>
    </source>
</evidence>
<dbReference type="AlphaFoldDB" id="A0AAD5J3M8"/>
<dbReference type="Pfam" id="PF00201">
    <property type="entry name" value="UDPGT"/>
    <property type="match status" value="1"/>
</dbReference>
<proteinExistence type="inferred from homology"/>
<evidence type="ECO:0000256" key="1">
    <source>
        <dbReference type="ARBA" id="ARBA00009995"/>
    </source>
</evidence>
<name>A0AAD5J3M8_ACENE</name>
<dbReference type="InterPro" id="IPR035595">
    <property type="entry name" value="UDP_glycos_trans_CS"/>
</dbReference>
<dbReference type="Proteomes" id="UP001064489">
    <property type="component" value="Chromosome 3"/>
</dbReference>
<dbReference type="CDD" id="cd03784">
    <property type="entry name" value="GT1_Gtf-like"/>
    <property type="match status" value="1"/>
</dbReference>
<keyword evidence="2 3" id="KW-0808">Transferase</keyword>
<dbReference type="SUPFAM" id="SSF53756">
    <property type="entry name" value="UDP-Glycosyltransferase/glycogen phosphorylase"/>
    <property type="match status" value="1"/>
</dbReference>
<dbReference type="EMBL" id="JAJSOW010000100">
    <property type="protein sequence ID" value="KAI9184917.1"/>
    <property type="molecule type" value="Genomic_DNA"/>
</dbReference>
<gene>
    <name evidence="4" type="ORF">LWI28_002461</name>
</gene>
<dbReference type="PROSITE" id="PS00375">
    <property type="entry name" value="UDPGT"/>
    <property type="match status" value="1"/>
</dbReference>
<comment type="caution">
    <text evidence="4">The sequence shown here is derived from an EMBL/GenBank/DDBJ whole genome shotgun (WGS) entry which is preliminary data.</text>
</comment>
<keyword evidence="3" id="KW-0328">Glycosyltransferase</keyword>
<evidence type="ECO:0000313" key="5">
    <source>
        <dbReference type="Proteomes" id="UP001064489"/>
    </source>
</evidence>
<accession>A0AAD5J3M8</accession>
<comment type="similarity">
    <text evidence="1 3">Belongs to the UDP-glycosyltransferase family.</text>
</comment>
<reference evidence="4" key="2">
    <citation type="submission" date="2023-02" db="EMBL/GenBank/DDBJ databases">
        <authorList>
            <person name="Swenson N.G."/>
            <person name="Wegrzyn J.L."/>
            <person name="Mcevoy S.L."/>
        </authorList>
    </citation>
    <scope>NUCLEOTIDE SEQUENCE</scope>
    <source>
        <strain evidence="4">91603</strain>
        <tissue evidence="4">Leaf</tissue>
    </source>
</reference>
<reference evidence="4" key="1">
    <citation type="journal article" date="2022" name="Plant J.">
        <title>Strategies of tolerance reflected in two North American maple genomes.</title>
        <authorList>
            <person name="McEvoy S.L."/>
            <person name="Sezen U.U."/>
            <person name="Trouern-Trend A."/>
            <person name="McMahon S.M."/>
            <person name="Schaberg P.G."/>
            <person name="Yang J."/>
            <person name="Wegrzyn J.L."/>
            <person name="Swenson N.G."/>
        </authorList>
    </citation>
    <scope>NUCLEOTIDE SEQUENCE</scope>
    <source>
        <strain evidence="4">91603</strain>
    </source>
</reference>